<name>A0ACC6M6M7_9BACI</name>
<keyword evidence="2" id="KW-1185">Reference proteome</keyword>
<evidence type="ECO:0000313" key="1">
    <source>
        <dbReference type="EMBL" id="MDX8046541.1"/>
    </source>
</evidence>
<dbReference type="Proteomes" id="UP001277972">
    <property type="component" value="Unassembled WGS sequence"/>
</dbReference>
<reference evidence="1" key="1">
    <citation type="submission" date="2023-11" db="EMBL/GenBank/DDBJ databases">
        <title>Gracilibacillus pellucida a moderately halophilic bacterium isolated from saline soil in Xinjiang province.</title>
        <authorList>
            <person name="Zhang Z."/>
            <person name="Tan F."/>
            <person name="Wang Y."/>
            <person name="Xia M."/>
        </authorList>
    </citation>
    <scope>NUCLEOTIDE SEQUENCE</scope>
    <source>
        <strain evidence="1">S3-1-1</strain>
    </source>
</reference>
<evidence type="ECO:0000313" key="2">
    <source>
        <dbReference type="Proteomes" id="UP001277972"/>
    </source>
</evidence>
<proteinExistence type="predicted"/>
<organism evidence="1 2">
    <name type="scientific">Gracilibacillus pellucidus</name>
    <dbReference type="NCBI Taxonomy" id="3095368"/>
    <lineage>
        <taxon>Bacteria</taxon>
        <taxon>Bacillati</taxon>
        <taxon>Bacillota</taxon>
        <taxon>Bacilli</taxon>
        <taxon>Bacillales</taxon>
        <taxon>Bacillaceae</taxon>
        <taxon>Gracilibacillus</taxon>
    </lineage>
</organism>
<protein>
    <submittedName>
        <fullName evidence="1">BofC C-terminal domain-containing protein</fullName>
    </submittedName>
</protein>
<comment type="caution">
    <text evidence="1">The sequence shown here is derived from an EMBL/GenBank/DDBJ whole genome shotgun (WGS) entry which is preliminary data.</text>
</comment>
<sequence>MAKVWFLLNMVIVLVIGVISIQSLTNQYNMAEENDDVEVMIQDPLTIELTLEKQYIDGKIETEYTEEMIASMEDFWLAYQDWQVMEQTEGFIRFRQEVDDISPYLKTNGYFGLKNGQLTIFEGIPIQEAAVQSFYQIDTDELETYLHEQLKEGIKINSKDDYLEVLETFRSYQDIKAVNS</sequence>
<dbReference type="EMBL" id="JAWZSR010000006">
    <property type="protein sequence ID" value="MDX8046541.1"/>
    <property type="molecule type" value="Genomic_DNA"/>
</dbReference>
<accession>A0ACC6M6M7</accession>
<gene>
    <name evidence="1" type="ORF">SH601_11160</name>
</gene>